<dbReference type="eggNOG" id="COG0463">
    <property type="taxonomic scope" value="Bacteria"/>
</dbReference>
<dbReference type="SUPFAM" id="SSF53448">
    <property type="entry name" value="Nucleotide-diphospho-sugar transferases"/>
    <property type="match status" value="2"/>
</dbReference>
<keyword evidence="4" id="KW-1185">Reference proteome</keyword>
<feature type="region of interest" description="Disordered" evidence="1">
    <location>
        <begin position="963"/>
        <end position="990"/>
    </location>
</feature>
<dbReference type="RefSeq" id="WP_011633090.1">
    <property type="nucleotide sequence ID" value="NC_008343.2"/>
</dbReference>
<evidence type="ECO:0000313" key="3">
    <source>
        <dbReference type="EMBL" id="ABI63288.1"/>
    </source>
</evidence>
<dbReference type="InterPro" id="IPR001173">
    <property type="entry name" value="Glyco_trans_2-like"/>
</dbReference>
<dbReference type="Pfam" id="PF00535">
    <property type="entry name" value="Glycos_transf_2"/>
    <property type="match status" value="2"/>
</dbReference>
<dbReference type="eggNOG" id="COG1216">
    <property type="taxonomic scope" value="Bacteria"/>
</dbReference>
<gene>
    <name evidence="3" type="ordered locus">GbCGDNIH1_2390</name>
</gene>
<dbReference type="KEGG" id="gbe:GbCGDNIH1_2390"/>
<dbReference type="InterPro" id="IPR029044">
    <property type="entry name" value="Nucleotide-diphossugar_trans"/>
</dbReference>
<dbReference type="EC" id="2.4.1.-" evidence="3"/>
<dbReference type="PANTHER" id="PTHR43179:SF7">
    <property type="entry name" value="RHAMNOSYLTRANSFERASE WBBL"/>
    <property type="match status" value="1"/>
</dbReference>
<evidence type="ECO:0000313" key="4">
    <source>
        <dbReference type="Proteomes" id="UP000001963"/>
    </source>
</evidence>
<dbReference type="HOGENOM" id="CLU_005003_2_0_5"/>
<dbReference type="EMBL" id="CP000394">
    <property type="protein sequence ID" value="ABI63288.1"/>
    <property type="molecule type" value="Genomic_DNA"/>
</dbReference>
<feature type="domain" description="Glycosyltransferase 2-like" evidence="2">
    <location>
        <begin position="420"/>
        <end position="533"/>
    </location>
</feature>
<dbReference type="GO" id="GO:0016757">
    <property type="term" value="F:glycosyltransferase activity"/>
    <property type="evidence" value="ECO:0007669"/>
    <property type="project" value="UniProtKB-KW"/>
</dbReference>
<dbReference type="CDD" id="cd04184">
    <property type="entry name" value="GT2_RfbC_Mx_like"/>
    <property type="match status" value="1"/>
</dbReference>
<proteinExistence type="predicted"/>
<dbReference type="AlphaFoldDB" id="Q0BPG4"/>
<feature type="domain" description="Glycosyltransferase 2-like" evidence="2">
    <location>
        <begin position="674"/>
        <end position="802"/>
    </location>
</feature>
<evidence type="ECO:0000256" key="1">
    <source>
        <dbReference type="SAM" id="MobiDB-lite"/>
    </source>
</evidence>
<sequence length="990" mass="110280">MTSKIIARRVETGLNITFKPFLVSTMPEFASVVLDQILTATIPLKHGKDGTLIADIALPECQILHTLELLDPASGRSLFDAPYSLADFYSLEAEEHTVSDGRLTGRFSASAFLADRLLVDLTTENDTIVARGFAIRQKKTARIAHYTFDIPLSLMCRPDEKIITIIRIGGAVIHTPVTITARDIGWLGFVDLVQTGLISGWAIDLTGAGRRVALDLIVNNEVMSQIIADDFRPDLQQTGISDGHSAFSFSLTAKPGFKGPSPARVVVSGTEMTLINGSFQATPPSSIRGCFDILHGMSAHGWAVDLDNPKKPVKVEAVCNGNIIGTAEAKLFRGDLLDAGYNNGLCAFKIDIGAQLLDLLGQDVLVRIAGTDQYLIGSPRVAQQNKHILRYLQPHRDVSPAVVPRLKRMMNYRAGPVRLSIVMPVYNTPQDWLIEALNSVRAQWCDNWELLCINDASSEPHVETILRAYAQQDPRIRILRTGNNVGIARATNFGLRAASGQYVTFMDHDDYLEPDAVYHLLKAAGETQADFIYSDEATTDENIASIAEVRGRPAFSHDYYLSHPYIVHMLCLKRELAHQLGGWDESMAISADVDFVLRIIEHARTIAHVPRVLYRWRTHSGSTGHSKKQQVMEATQKAIQAHLDRLKTGATVEEGVWFNQFRINWPKSQGRVLIVIPTKNKADLVKTAVESIEKTTPPDVDYRIVVVDHESTEPESRKYFHALAKRHIVMPYQGPFNYSKINNEAVKKHGDDCEFVLFLNNDVEAITDNWIDRMRSLASRQDVGAVGALLLYPDKRVQHAGVIMGFNESADHAFKFVDAYLNDKGRRNLGYNCSLSSVRDYSAVTAACLMMRKSVFDQLGGFEPRFGVGFNDTDLCLRVREANLKVLYDGTTVLFHYESATRSQTKQVMHPEDTDYLLQRHAAILKNGDPFYNPNLSYVTQDHVLREDDGCKYFSVRVTEKPVSEITSPVTASPKPARKQKRQPPIAIPA</sequence>
<name>Q0BPG4_GRABC</name>
<dbReference type="PANTHER" id="PTHR43179">
    <property type="entry name" value="RHAMNOSYLTRANSFERASE WBBL"/>
    <property type="match status" value="1"/>
</dbReference>
<dbReference type="CDD" id="cd04186">
    <property type="entry name" value="GT_2_like_c"/>
    <property type="match status" value="1"/>
</dbReference>
<dbReference type="STRING" id="391165.GbCGDNIH1_2390"/>
<accession>Q0BPG4</accession>
<evidence type="ECO:0000259" key="2">
    <source>
        <dbReference type="Pfam" id="PF00535"/>
    </source>
</evidence>
<reference evidence="3 4" key="1">
    <citation type="journal article" date="2007" name="J. Bacteriol.">
        <title>Genome sequence analysis of the emerging human pathogenic acetic acid bacterium Granulibacter bethesdensis.</title>
        <authorList>
            <person name="Greenberg D.E."/>
            <person name="Porcella S.F."/>
            <person name="Zelazny A.M."/>
            <person name="Virtaneva K."/>
            <person name="Sturdevant D.E."/>
            <person name="Kupko J.J.III."/>
            <person name="Barbian K.D."/>
            <person name="Babar A."/>
            <person name="Dorward D.W."/>
            <person name="Holland S.M."/>
        </authorList>
    </citation>
    <scope>NUCLEOTIDE SEQUENCE [LARGE SCALE GENOMIC DNA]</scope>
    <source>
        <strain evidence="4">ATCC BAA-1260 / CGDNIH1</strain>
    </source>
</reference>
<dbReference type="Gene3D" id="3.90.550.10">
    <property type="entry name" value="Spore Coat Polysaccharide Biosynthesis Protein SpsA, Chain A"/>
    <property type="match status" value="2"/>
</dbReference>
<organism evidence="3 4">
    <name type="scientific">Granulibacter bethesdensis (strain ATCC BAA-1260 / CGDNIH1)</name>
    <dbReference type="NCBI Taxonomy" id="391165"/>
    <lineage>
        <taxon>Bacteria</taxon>
        <taxon>Pseudomonadati</taxon>
        <taxon>Pseudomonadota</taxon>
        <taxon>Alphaproteobacteria</taxon>
        <taxon>Acetobacterales</taxon>
        <taxon>Acetobacteraceae</taxon>
        <taxon>Granulibacter</taxon>
    </lineage>
</organism>
<dbReference type="Proteomes" id="UP000001963">
    <property type="component" value="Chromosome"/>
</dbReference>
<dbReference type="CAZy" id="GT2">
    <property type="family name" value="Glycosyltransferase Family 2"/>
</dbReference>
<protein>
    <submittedName>
        <fullName evidence="3">Glycosyltransferase</fullName>
        <ecNumber evidence="3">2.4.1.-</ecNumber>
    </submittedName>
</protein>
<keyword evidence="3" id="KW-0808">Transferase</keyword>
<keyword evidence="3" id="KW-0328">Glycosyltransferase</keyword>